<organism evidence="1 2">
    <name type="scientific">Rossellomorea vietnamensis</name>
    <dbReference type="NCBI Taxonomy" id="218284"/>
    <lineage>
        <taxon>Bacteria</taxon>
        <taxon>Bacillati</taxon>
        <taxon>Bacillota</taxon>
        <taxon>Bacilli</taxon>
        <taxon>Bacillales</taxon>
        <taxon>Bacillaceae</taxon>
        <taxon>Rossellomorea</taxon>
    </lineage>
</organism>
<protein>
    <submittedName>
        <fullName evidence="1">DNA alkylation repair protein</fullName>
    </submittedName>
</protein>
<dbReference type="Pfam" id="PF08713">
    <property type="entry name" value="DNA_alkylation"/>
    <property type="match status" value="1"/>
</dbReference>
<comment type="caution">
    <text evidence="1">The sequence shown here is derived from an EMBL/GenBank/DDBJ whole genome shotgun (WGS) entry which is preliminary data.</text>
</comment>
<evidence type="ECO:0000313" key="1">
    <source>
        <dbReference type="EMBL" id="TYR74839.1"/>
    </source>
</evidence>
<dbReference type="SUPFAM" id="SSF48371">
    <property type="entry name" value="ARM repeat"/>
    <property type="match status" value="1"/>
</dbReference>
<dbReference type="AlphaFoldDB" id="A0A5D4KD71"/>
<dbReference type="Gene3D" id="1.25.40.290">
    <property type="entry name" value="ARM repeat domains"/>
    <property type="match status" value="1"/>
</dbReference>
<gene>
    <name evidence="1" type="ORF">FZC79_13355</name>
</gene>
<dbReference type="Proteomes" id="UP000323317">
    <property type="component" value="Unassembled WGS sequence"/>
</dbReference>
<accession>A0A5D4KD71</accession>
<reference evidence="1 2" key="1">
    <citation type="submission" date="2019-08" db="EMBL/GenBank/DDBJ databases">
        <title>Bacillus genomes from the desert of Cuatro Cienegas, Coahuila.</title>
        <authorList>
            <person name="Olmedo-Alvarez G."/>
        </authorList>
    </citation>
    <scope>NUCLEOTIDE SEQUENCE [LARGE SCALE GENOMIC DNA]</scope>
    <source>
        <strain evidence="1 2">CH40_1T</strain>
    </source>
</reference>
<name>A0A5D4KD71_9BACI</name>
<dbReference type="PANTHER" id="PTHR34070:SF1">
    <property type="entry name" value="DNA ALKYLATION REPAIR PROTEIN"/>
    <property type="match status" value="1"/>
</dbReference>
<dbReference type="CDD" id="cd07064">
    <property type="entry name" value="AlkD_like_1"/>
    <property type="match status" value="1"/>
</dbReference>
<dbReference type="EMBL" id="VTEH01000010">
    <property type="protein sequence ID" value="TYR74839.1"/>
    <property type="molecule type" value="Genomic_DNA"/>
</dbReference>
<dbReference type="Gene3D" id="1.20.1660.10">
    <property type="entry name" value="Hypothetical protein (EF3068)"/>
    <property type="match status" value="1"/>
</dbReference>
<dbReference type="PANTHER" id="PTHR34070">
    <property type="entry name" value="ARMADILLO-TYPE FOLD"/>
    <property type="match status" value="1"/>
</dbReference>
<proteinExistence type="predicted"/>
<dbReference type="InterPro" id="IPR016024">
    <property type="entry name" value="ARM-type_fold"/>
</dbReference>
<dbReference type="InterPro" id="IPR014825">
    <property type="entry name" value="DNA_alkylation"/>
</dbReference>
<evidence type="ECO:0000313" key="2">
    <source>
        <dbReference type="Proteomes" id="UP000323317"/>
    </source>
</evidence>
<sequence>MKAYMRNQFDFLGIRTPERKILLRDFLKENGTPSLEELPEIARTLWEQPEREFQYLALALLDKNRSRLQPVHLSLMEELIVTKSWWDTIDTIASRLAGFMIRKHPLEGELFLEKWIASDNFWLNRTALLYQLSYKEGTDEERLFSYIKQHASSKEFFIEKAIGWALREYSKTAPDKVAAFIEREELRPLSKREGLKHLKRVKQ</sequence>